<evidence type="ECO:0000256" key="1">
    <source>
        <dbReference type="SAM" id="MobiDB-lite"/>
    </source>
</evidence>
<proteinExistence type="predicted"/>
<dbReference type="AlphaFoldDB" id="A0A836D095"/>
<name>A0A836D095_SHEEP</name>
<organism evidence="2 3">
    <name type="scientific">Ovis aries</name>
    <name type="common">Sheep</name>
    <dbReference type="NCBI Taxonomy" id="9940"/>
    <lineage>
        <taxon>Eukaryota</taxon>
        <taxon>Metazoa</taxon>
        <taxon>Chordata</taxon>
        <taxon>Craniata</taxon>
        <taxon>Vertebrata</taxon>
        <taxon>Euteleostomi</taxon>
        <taxon>Mammalia</taxon>
        <taxon>Eutheria</taxon>
        <taxon>Laurasiatheria</taxon>
        <taxon>Artiodactyla</taxon>
        <taxon>Ruminantia</taxon>
        <taxon>Pecora</taxon>
        <taxon>Bovidae</taxon>
        <taxon>Caprinae</taxon>
        <taxon>Ovis</taxon>
    </lineage>
</organism>
<evidence type="ECO:0000313" key="3">
    <source>
        <dbReference type="Proteomes" id="UP000664991"/>
    </source>
</evidence>
<feature type="compositionally biased region" description="Basic and acidic residues" evidence="1">
    <location>
        <begin position="86"/>
        <end position="98"/>
    </location>
</feature>
<accession>A0A836D095</accession>
<sequence>MGPSPRAPVVSRPLLGLLGPRIREQMLTEGEVSKPGSYSQVEPQQHLQSTSACFRSLWESSLDLSGPALCSFSTVAALTQEEENDSDRIQEWSKERTELGTFRQPGGSHHLPWQLGASPPLG</sequence>
<comment type="caution">
    <text evidence="2">The sequence shown here is derived from an EMBL/GenBank/DDBJ whole genome shotgun (WGS) entry which is preliminary data.</text>
</comment>
<feature type="region of interest" description="Disordered" evidence="1">
    <location>
        <begin position="80"/>
        <end position="122"/>
    </location>
</feature>
<evidence type="ECO:0000313" key="2">
    <source>
        <dbReference type="EMBL" id="KAG5201841.1"/>
    </source>
</evidence>
<protein>
    <submittedName>
        <fullName evidence="2">Uncharacterized protein</fullName>
    </submittedName>
</protein>
<gene>
    <name evidence="2" type="ORF">JEQ12_004604</name>
</gene>
<dbReference type="Proteomes" id="UP000664991">
    <property type="component" value="Unassembled WGS sequence"/>
</dbReference>
<dbReference type="EMBL" id="JAEMGP010000013">
    <property type="protein sequence ID" value="KAG5201841.1"/>
    <property type="molecule type" value="Genomic_DNA"/>
</dbReference>
<reference evidence="2 3" key="1">
    <citation type="submission" date="2020-12" db="EMBL/GenBank/DDBJ databases">
        <title>De novo assembly of Tibetan sheep genome.</title>
        <authorList>
            <person name="Li X."/>
        </authorList>
    </citation>
    <scope>NUCLEOTIDE SEQUENCE [LARGE SCALE GENOMIC DNA]</scope>
    <source>
        <tissue evidence="2">Heart</tissue>
    </source>
</reference>